<keyword evidence="3" id="KW-1185">Reference proteome</keyword>
<reference evidence="2 3" key="1">
    <citation type="journal article" date="2017" name="Gigascience">
        <title>Genome sequence of the small brown planthopper, Laodelphax striatellus.</title>
        <authorList>
            <person name="Zhu J."/>
            <person name="Jiang F."/>
            <person name="Wang X."/>
            <person name="Yang P."/>
            <person name="Bao Y."/>
            <person name="Zhao W."/>
            <person name="Wang W."/>
            <person name="Lu H."/>
            <person name="Wang Q."/>
            <person name="Cui N."/>
            <person name="Li J."/>
            <person name="Chen X."/>
            <person name="Luo L."/>
            <person name="Yu J."/>
            <person name="Kang L."/>
            <person name="Cui F."/>
        </authorList>
    </citation>
    <scope>NUCLEOTIDE SEQUENCE [LARGE SCALE GENOMIC DNA]</scope>
    <source>
        <strain evidence="2">Lst14</strain>
    </source>
</reference>
<evidence type="ECO:0000313" key="3">
    <source>
        <dbReference type="Proteomes" id="UP000291343"/>
    </source>
</evidence>
<dbReference type="EMBL" id="QKKF02026040">
    <property type="protein sequence ID" value="RZF36685.1"/>
    <property type="molecule type" value="Genomic_DNA"/>
</dbReference>
<evidence type="ECO:0000313" key="2">
    <source>
        <dbReference type="EMBL" id="RZF36685.1"/>
    </source>
</evidence>
<dbReference type="InParanoid" id="A0A482WSU2"/>
<name>A0A482WSU2_LAOST</name>
<gene>
    <name evidence="2" type="ORF">LSTR_LSTR014383</name>
</gene>
<dbReference type="Proteomes" id="UP000291343">
    <property type="component" value="Unassembled WGS sequence"/>
</dbReference>
<dbReference type="AlphaFoldDB" id="A0A482WSU2"/>
<proteinExistence type="predicted"/>
<feature type="region of interest" description="Disordered" evidence="1">
    <location>
        <begin position="38"/>
        <end position="61"/>
    </location>
</feature>
<dbReference type="OrthoDB" id="1717591at2759"/>
<organism evidence="2 3">
    <name type="scientific">Laodelphax striatellus</name>
    <name type="common">Small brown planthopper</name>
    <name type="synonym">Delphax striatella</name>
    <dbReference type="NCBI Taxonomy" id="195883"/>
    <lineage>
        <taxon>Eukaryota</taxon>
        <taxon>Metazoa</taxon>
        <taxon>Ecdysozoa</taxon>
        <taxon>Arthropoda</taxon>
        <taxon>Hexapoda</taxon>
        <taxon>Insecta</taxon>
        <taxon>Pterygota</taxon>
        <taxon>Neoptera</taxon>
        <taxon>Paraneoptera</taxon>
        <taxon>Hemiptera</taxon>
        <taxon>Auchenorrhyncha</taxon>
        <taxon>Fulgoroidea</taxon>
        <taxon>Delphacidae</taxon>
        <taxon>Criomorphinae</taxon>
        <taxon>Laodelphax</taxon>
    </lineage>
</organism>
<sequence length="178" mass="19649">MRRIRIQQILSFIRFEAEDPRELCSQRKCHLQDLVRPRDPVHRPGCAPSTNKNTAEVENPQPFIKREEEETLLEDTEREADLLNLSLNEPAANSRQPAASNVDLLMGGRPEPAIFSMDDANGGGDNTADLLGGFGQFVSSTANVPPPSTAQVQIASQSVAIRSVSIRLDQQLILRAIH</sequence>
<evidence type="ECO:0000256" key="1">
    <source>
        <dbReference type="SAM" id="MobiDB-lite"/>
    </source>
</evidence>
<protein>
    <submittedName>
        <fullName evidence="2">Uncharacterized protein</fullName>
    </submittedName>
</protein>
<accession>A0A482WSU2</accession>
<comment type="caution">
    <text evidence="2">The sequence shown here is derived from an EMBL/GenBank/DDBJ whole genome shotgun (WGS) entry which is preliminary data.</text>
</comment>